<dbReference type="CDD" id="cd00077">
    <property type="entry name" value="HDc"/>
    <property type="match status" value="1"/>
</dbReference>
<feature type="domain" description="HD" evidence="1">
    <location>
        <begin position="56"/>
        <end position="180"/>
    </location>
</feature>
<dbReference type="GO" id="GO:0006203">
    <property type="term" value="P:dGTP catabolic process"/>
    <property type="evidence" value="ECO:0007669"/>
    <property type="project" value="TreeGrafter"/>
</dbReference>
<dbReference type="PANTHER" id="PTHR11373">
    <property type="entry name" value="DEOXYNUCLEOSIDE TRIPHOSPHATE TRIPHOSPHOHYDROLASE"/>
    <property type="match status" value="1"/>
</dbReference>
<dbReference type="PROSITE" id="PS51831">
    <property type="entry name" value="HD"/>
    <property type="match status" value="1"/>
</dbReference>
<name>A0A0H3XJ45_9MOLU</name>
<keyword evidence="3" id="KW-1185">Reference proteome</keyword>
<accession>A0A0H3XJ45</accession>
<reference evidence="2 3" key="1">
    <citation type="journal article" date="2015" name="Genome Biol. Evol.">
        <title>Found and Lost: The Fates of Horizontally Acquired Genes in Arthropod-Symbiotic Spiroplasma.</title>
        <authorList>
            <person name="Lo W.S."/>
            <person name="Gasparich G.E."/>
            <person name="Kuo C.H."/>
        </authorList>
    </citation>
    <scope>NUCLEOTIDE SEQUENCE [LARGE SCALE GENOMIC DNA]</scope>
    <source>
        <strain evidence="3">TDA-040725-5</strain>
    </source>
</reference>
<gene>
    <name evidence="2" type="ORF">SERIO_v1c02350</name>
</gene>
<sequence>MKSKLPLIIRDSVHGDIELWEQIAVNLINSQEFQRLRRINQLGGGQFIFPSASHTRFTHCIGVYHLISEILKTKSFQENYPNPRQQLLVKLAGLLHDIGHGPFSHTFEMVNDVNKANISHEEYSALIIKSSTTQVNQILKQELTDEEIAELCLMIEEKHPDKVLSSLVSSQIDADRMDYLLRDGKNSGVEYSHLDVQWIIRHIDIKDHKIVFPQKTQYAIESYLIGRYHMYKQIYLHPLSIGFDLTFKMFFQRLYDLYHTGFQFKNNDIIDLLKPLLEGKQMTASAYCQLDDYTFFTYIKMLSNEDDEILQKLITMLTNRNFLRQIDAKRGDLEEIKKNLAKKYKNYYNYFMVEFELKPVKLYDGEKKPIFIQVNSDIKNLNEISEIFLANSDKKLHGSISYYTVNDVLK</sequence>
<dbReference type="InterPro" id="IPR006674">
    <property type="entry name" value="HD_domain"/>
</dbReference>
<evidence type="ECO:0000259" key="1">
    <source>
        <dbReference type="PROSITE" id="PS51831"/>
    </source>
</evidence>
<dbReference type="STRING" id="315358.SERIO_v1c02350"/>
<dbReference type="KEGG" id="seri:SERIO_v1c02350"/>
<dbReference type="Gene3D" id="1.10.3210.10">
    <property type="entry name" value="Hypothetical protein af1432"/>
    <property type="match status" value="1"/>
</dbReference>
<dbReference type="InterPro" id="IPR050135">
    <property type="entry name" value="dGTPase-like"/>
</dbReference>
<dbReference type="PANTHER" id="PTHR11373:SF4">
    <property type="entry name" value="DEOXYNUCLEOSIDE TRIPHOSPHATE TRIPHOSPHOHYDROLASE SAMHD1"/>
    <property type="match status" value="1"/>
</dbReference>
<keyword evidence="2" id="KW-0378">Hydrolase</keyword>
<evidence type="ECO:0000313" key="3">
    <source>
        <dbReference type="Proteomes" id="UP000035661"/>
    </source>
</evidence>
<protein>
    <submittedName>
        <fullName evidence="2">HD superfamily phosphohydrolase</fullName>
    </submittedName>
</protein>
<dbReference type="InterPro" id="IPR003607">
    <property type="entry name" value="HD/PDEase_dom"/>
</dbReference>
<organism evidence="2 3">
    <name type="scientific">Spiroplasma eriocheiris</name>
    <dbReference type="NCBI Taxonomy" id="315358"/>
    <lineage>
        <taxon>Bacteria</taxon>
        <taxon>Bacillati</taxon>
        <taxon>Mycoplasmatota</taxon>
        <taxon>Mollicutes</taxon>
        <taxon>Entomoplasmatales</taxon>
        <taxon>Spiroplasmataceae</taxon>
        <taxon>Spiroplasma</taxon>
    </lineage>
</organism>
<dbReference type="Proteomes" id="UP000035661">
    <property type="component" value="Chromosome"/>
</dbReference>
<dbReference type="SMART" id="SM00471">
    <property type="entry name" value="HDc"/>
    <property type="match status" value="1"/>
</dbReference>
<dbReference type="GO" id="GO:0008832">
    <property type="term" value="F:dGTPase activity"/>
    <property type="evidence" value="ECO:0007669"/>
    <property type="project" value="TreeGrafter"/>
</dbReference>
<reference evidence="3" key="2">
    <citation type="submission" date="2015-06" db="EMBL/GenBank/DDBJ databases">
        <title>Complete genome sequence of Spiroplasma eriocheiris TDA-040725-5 (DSM 21848).</title>
        <authorList>
            <person name="Lo W.-S."/>
            <person name="Kuo C.-H."/>
        </authorList>
    </citation>
    <scope>NUCLEOTIDE SEQUENCE [LARGE SCALE GENOMIC DNA]</scope>
    <source>
        <strain evidence="3">TDA-040725-5</strain>
    </source>
</reference>
<dbReference type="RefSeq" id="WP_047791093.1">
    <property type="nucleotide sequence ID" value="NZ_CP011856.1"/>
</dbReference>
<dbReference type="SUPFAM" id="SSF109604">
    <property type="entry name" value="HD-domain/PDEase-like"/>
    <property type="match status" value="1"/>
</dbReference>
<evidence type="ECO:0000313" key="2">
    <source>
        <dbReference type="EMBL" id="AKM53821.1"/>
    </source>
</evidence>
<dbReference type="AlphaFoldDB" id="A0A0H3XJ45"/>
<dbReference type="PATRIC" id="fig|743698.3.peg.237"/>
<dbReference type="EMBL" id="CP011856">
    <property type="protein sequence ID" value="AKM53821.1"/>
    <property type="molecule type" value="Genomic_DNA"/>
</dbReference>
<proteinExistence type="predicted"/>
<dbReference type="Pfam" id="PF01966">
    <property type="entry name" value="HD"/>
    <property type="match status" value="1"/>
</dbReference>